<dbReference type="AlphaFoldDB" id="A0A0B6Z2K5"/>
<protein>
    <submittedName>
        <fullName evidence="1">Uncharacterized protein</fullName>
    </submittedName>
</protein>
<reference evidence="1" key="1">
    <citation type="submission" date="2014-12" db="EMBL/GenBank/DDBJ databases">
        <title>Insight into the proteome of Arion vulgaris.</title>
        <authorList>
            <person name="Aradska J."/>
            <person name="Bulat T."/>
            <person name="Smidak R."/>
            <person name="Sarate P."/>
            <person name="Gangsoo J."/>
            <person name="Sialana F."/>
            <person name="Bilban M."/>
            <person name="Lubec G."/>
        </authorList>
    </citation>
    <scope>NUCLEOTIDE SEQUENCE</scope>
    <source>
        <tissue evidence="1">Skin</tissue>
    </source>
</reference>
<sequence length="67" mass="8084">GRHGSWGTSWGRPRRKWQQDFKETLNITLEEVGTLARDRVYQVGCDEYDVLQGAYYYLRIYVFKIYM</sequence>
<feature type="non-terminal residue" evidence="1">
    <location>
        <position position="1"/>
    </location>
</feature>
<gene>
    <name evidence="1" type="primary">ORF43632</name>
</gene>
<dbReference type="EMBL" id="HACG01015045">
    <property type="protein sequence ID" value="CEK61910.1"/>
    <property type="molecule type" value="Transcribed_RNA"/>
</dbReference>
<proteinExistence type="predicted"/>
<name>A0A0B6Z2K5_9EUPU</name>
<evidence type="ECO:0000313" key="1">
    <source>
        <dbReference type="EMBL" id="CEK61910.1"/>
    </source>
</evidence>
<accession>A0A0B6Z2K5</accession>
<organism evidence="1">
    <name type="scientific">Arion vulgaris</name>
    <dbReference type="NCBI Taxonomy" id="1028688"/>
    <lineage>
        <taxon>Eukaryota</taxon>
        <taxon>Metazoa</taxon>
        <taxon>Spiralia</taxon>
        <taxon>Lophotrochozoa</taxon>
        <taxon>Mollusca</taxon>
        <taxon>Gastropoda</taxon>
        <taxon>Heterobranchia</taxon>
        <taxon>Euthyneura</taxon>
        <taxon>Panpulmonata</taxon>
        <taxon>Eupulmonata</taxon>
        <taxon>Stylommatophora</taxon>
        <taxon>Helicina</taxon>
        <taxon>Arionoidea</taxon>
        <taxon>Arionidae</taxon>
        <taxon>Arion</taxon>
    </lineage>
</organism>